<dbReference type="PANTHER" id="PTHR32060">
    <property type="entry name" value="TAIL-SPECIFIC PROTEASE"/>
    <property type="match status" value="1"/>
</dbReference>
<comment type="similarity">
    <text evidence="1">Belongs to the peptidase S41A family.</text>
</comment>
<dbReference type="InterPro" id="IPR005151">
    <property type="entry name" value="Tail-specific_protease"/>
</dbReference>
<evidence type="ECO:0000313" key="7">
    <source>
        <dbReference type="Proteomes" id="UP001183607"/>
    </source>
</evidence>
<dbReference type="InterPro" id="IPR041489">
    <property type="entry name" value="PDZ_6"/>
</dbReference>
<dbReference type="Gene3D" id="2.30.42.10">
    <property type="match status" value="1"/>
</dbReference>
<reference evidence="7" key="1">
    <citation type="submission" date="2023-07" db="EMBL/GenBank/DDBJ databases">
        <title>30 novel species of actinomycetes from the DSMZ collection.</title>
        <authorList>
            <person name="Nouioui I."/>
        </authorList>
    </citation>
    <scope>NUCLEOTIDE SEQUENCE [LARGE SCALE GENOMIC DNA]</scope>
    <source>
        <strain evidence="7">DSM 41982</strain>
    </source>
</reference>
<keyword evidence="3" id="KW-0378">Hydrolase</keyword>
<accession>A0ABD5EA68</accession>
<dbReference type="SMART" id="SM00245">
    <property type="entry name" value="TSPc"/>
    <property type="match status" value="1"/>
</dbReference>
<dbReference type="AlphaFoldDB" id="A0ABD5EA68"/>
<dbReference type="InterPro" id="IPR029045">
    <property type="entry name" value="ClpP/crotonase-like_dom_sf"/>
</dbReference>
<keyword evidence="2" id="KW-0645">Protease</keyword>
<dbReference type="Proteomes" id="UP001183607">
    <property type="component" value="Unassembled WGS sequence"/>
</dbReference>
<dbReference type="SUPFAM" id="SSF52096">
    <property type="entry name" value="ClpP/crotonase"/>
    <property type="match status" value="1"/>
</dbReference>
<gene>
    <name evidence="6" type="ORF">RM574_18595</name>
</gene>
<organism evidence="6 7">
    <name type="scientific">Streptomyces evansiae</name>
    <dbReference type="NCBI Taxonomy" id="3075535"/>
    <lineage>
        <taxon>Bacteria</taxon>
        <taxon>Bacillati</taxon>
        <taxon>Actinomycetota</taxon>
        <taxon>Actinomycetes</taxon>
        <taxon>Kitasatosporales</taxon>
        <taxon>Streptomycetaceae</taxon>
        <taxon>Streptomyces</taxon>
    </lineage>
</organism>
<dbReference type="InterPro" id="IPR036034">
    <property type="entry name" value="PDZ_sf"/>
</dbReference>
<name>A0ABD5EA68_9ACTN</name>
<dbReference type="EMBL" id="JAVRER010000028">
    <property type="protein sequence ID" value="MDT0417497.1"/>
    <property type="molecule type" value="Genomic_DNA"/>
</dbReference>
<evidence type="ECO:0000256" key="1">
    <source>
        <dbReference type="ARBA" id="ARBA00009179"/>
    </source>
</evidence>
<dbReference type="GO" id="GO:0008236">
    <property type="term" value="F:serine-type peptidase activity"/>
    <property type="evidence" value="ECO:0007669"/>
    <property type="project" value="UniProtKB-KW"/>
</dbReference>
<feature type="domain" description="PDZ" evidence="5">
    <location>
        <begin position="106"/>
        <end position="166"/>
    </location>
</feature>
<dbReference type="InterPro" id="IPR001478">
    <property type="entry name" value="PDZ"/>
</dbReference>
<comment type="caution">
    <text evidence="6">The sequence shown here is derived from an EMBL/GenBank/DDBJ whole genome shotgun (WGS) entry which is preliminary data.</text>
</comment>
<dbReference type="GO" id="GO:0006508">
    <property type="term" value="P:proteolysis"/>
    <property type="evidence" value="ECO:0007669"/>
    <property type="project" value="UniProtKB-KW"/>
</dbReference>
<dbReference type="CDD" id="cd07560">
    <property type="entry name" value="Peptidase_S41_CPP"/>
    <property type="match status" value="1"/>
</dbReference>
<protein>
    <submittedName>
        <fullName evidence="6">S41 family peptidase</fullName>
    </submittedName>
</protein>
<dbReference type="Gene3D" id="3.90.226.10">
    <property type="entry name" value="2-enoyl-CoA Hydratase, Chain A, domain 1"/>
    <property type="match status" value="1"/>
</dbReference>
<dbReference type="InterPro" id="IPR004447">
    <property type="entry name" value="Peptidase_S41A"/>
</dbReference>
<evidence type="ECO:0000256" key="2">
    <source>
        <dbReference type="ARBA" id="ARBA00022670"/>
    </source>
</evidence>
<dbReference type="SMART" id="SM00228">
    <property type="entry name" value="PDZ"/>
    <property type="match status" value="1"/>
</dbReference>
<proteinExistence type="inferred from homology"/>
<sequence>MPESPRVPRPRAGQGFPLAAPLLLAAVLAAGLRGGWLPSYEAQQTRAPEGASAVSGARLDGAVRSALARGRSGTEAARALVSRSGHRWDAVYGPSAYAAWSEGLTGAYAGVGLALAHDADGVLRVSRVRPGAPAARAGVRTGERLLSVGGREVAGLPVTRTVGLLRGGPGTRVAVRLVRDDGTERRLVLTRVRLGDGPVVSVERYGDGGARVRVRAFTRGAGERVRAVVAALPPRTAVVLDLRGNPGGLLDEAARAAGAFLDGGVVATYEDGGSRRVLAAPRGAAGTGPLVVLVDGGTASAAEVVTGALQDRGRAVVVGEPTFGKGTVQVPRALPDGSVAELTVGRWRTPAGRGVEGAGLAPDVSAAPGTAEARAREVLTGLGTPS</sequence>
<dbReference type="SUPFAM" id="SSF50156">
    <property type="entry name" value="PDZ domain-like"/>
    <property type="match status" value="1"/>
</dbReference>
<evidence type="ECO:0000256" key="4">
    <source>
        <dbReference type="ARBA" id="ARBA00022825"/>
    </source>
</evidence>
<dbReference type="PANTHER" id="PTHR32060:SF30">
    <property type="entry name" value="CARBOXY-TERMINAL PROCESSING PROTEASE CTPA"/>
    <property type="match status" value="1"/>
</dbReference>
<dbReference type="PROSITE" id="PS50106">
    <property type="entry name" value="PDZ"/>
    <property type="match status" value="1"/>
</dbReference>
<evidence type="ECO:0000313" key="6">
    <source>
        <dbReference type="EMBL" id="MDT0417497.1"/>
    </source>
</evidence>
<dbReference type="Gene3D" id="3.30.750.44">
    <property type="match status" value="1"/>
</dbReference>
<dbReference type="Pfam" id="PF17820">
    <property type="entry name" value="PDZ_6"/>
    <property type="match status" value="1"/>
</dbReference>
<dbReference type="Pfam" id="PF03572">
    <property type="entry name" value="Peptidase_S41"/>
    <property type="match status" value="1"/>
</dbReference>
<keyword evidence="4" id="KW-0720">Serine protease</keyword>
<dbReference type="RefSeq" id="WP_311677257.1">
    <property type="nucleotide sequence ID" value="NZ_JAVRER010000028.1"/>
</dbReference>
<evidence type="ECO:0000256" key="3">
    <source>
        <dbReference type="ARBA" id="ARBA00022801"/>
    </source>
</evidence>
<evidence type="ECO:0000259" key="5">
    <source>
        <dbReference type="PROSITE" id="PS50106"/>
    </source>
</evidence>